<dbReference type="Proteomes" id="UP000724874">
    <property type="component" value="Unassembled WGS sequence"/>
</dbReference>
<organism evidence="1 2">
    <name type="scientific">Gymnopilus junonius</name>
    <name type="common">Spectacular rustgill mushroom</name>
    <name type="synonym">Gymnopilus spectabilis subsp. junonius</name>
    <dbReference type="NCBI Taxonomy" id="109634"/>
    <lineage>
        <taxon>Eukaryota</taxon>
        <taxon>Fungi</taxon>
        <taxon>Dikarya</taxon>
        <taxon>Basidiomycota</taxon>
        <taxon>Agaricomycotina</taxon>
        <taxon>Agaricomycetes</taxon>
        <taxon>Agaricomycetidae</taxon>
        <taxon>Agaricales</taxon>
        <taxon>Agaricineae</taxon>
        <taxon>Hymenogastraceae</taxon>
        <taxon>Gymnopilus</taxon>
    </lineage>
</organism>
<dbReference type="SUPFAM" id="SSF52047">
    <property type="entry name" value="RNI-like"/>
    <property type="match status" value="1"/>
</dbReference>
<comment type="caution">
    <text evidence="1">The sequence shown here is derived from an EMBL/GenBank/DDBJ whole genome shotgun (WGS) entry which is preliminary data.</text>
</comment>
<accession>A0A9P5TKC0</accession>
<dbReference type="Gene3D" id="3.80.10.10">
    <property type="entry name" value="Ribonuclease Inhibitor"/>
    <property type="match status" value="1"/>
</dbReference>
<reference evidence="1" key="1">
    <citation type="submission" date="2020-11" db="EMBL/GenBank/DDBJ databases">
        <authorList>
            <consortium name="DOE Joint Genome Institute"/>
            <person name="Ahrendt S."/>
            <person name="Riley R."/>
            <person name="Andreopoulos W."/>
            <person name="LaButti K."/>
            <person name="Pangilinan J."/>
            <person name="Ruiz-duenas F.J."/>
            <person name="Barrasa J.M."/>
            <person name="Sanchez-Garcia M."/>
            <person name="Camarero S."/>
            <person name="Miyauchi S."/>
            <person name="Serrano A."/>
            <person name="Linde D."/>
            <person name="Babiker R."/>
            <person name="Drula E."/>
            <person name="Ayuso-Fernandez I."/>
            <person name="Pacheco R."/>
            <person name="Padilla G."/>
            <person name="Ferreira P."/>
            <person name="Barriuso J."/>
            <person name="Kellner H."/>
            <person name="Castanera R."/>
            <person name="Alfaro M."/>
            <person name="Ramirez L."/>
            <person name="Pisabarro A.G."/>
            <person name="Kuo A."/>
            <person name="Tritt A."/>
            <person name="Lipzen A."/>
            <person name="He G."/>
            <person name="Yan M."/>
            <person name="Ng V."/>
            <person name="Cullen D."/>
            <person name="Martin F."/>
            <person name="Rosso M.-N."/>
            <person name="Henrissat B."/>
            <person name="Hibbett D."/>
            <person name="Martinez A.T."/>
            <person name="Grigoriev I.V."/>
        </authorList>
    </citation>
    <scope>NUCLEOTIDE SEQUENCE</scope>
    <source>
        <strain evidence="1">AH 44721</strain>
    </source>
</reference>
<proteinExistence type="predicted"/>
<dbReference type="EMBL" id="JADNYJ010000102">
    <property type="protein sequence ID" value="KAF8885388.1"/>
    <property type="molecule type" value="Genomic_DNA"/>
</dbReference>
<protein>
    <recommendedName>
        <fullName evidence="3">F-box domain-containing protein</fullName>
    </recommendedName>
</protein>
<name>A0A9P5TKC0_GYMJU</name>
<keyword evidence="2" id="KW-1185">Reference proteome</keyword>
<dbReference type="AlphaFoldDB" id="A0A9P5TKC0"/>
<gene>
    <name evidence="1" type="ORF">CPB84DRAFT_1712682</name>
</gene>
<sequence length="543" mass="62963">MSLVLWSSPVRQRGKKVLPPIPNEIYLEIFKHLRPPMFDPWFDRNTVRHLACLALVCRFFCSIAVPWMFESLEIMFRATKSGKASRNRQKFCTNVAERMATATAAANLVKRCSICCFTIAIDEPEDPAAVERECLSLYSKAMWHMSSLNELLLSSISLTKEFVLSVANLQNLKALSIHDCSLADEVNIRHLRGVSSLRLERLVATFTDTDGQAILDGNTAAAMHSFFDQLTYSSMLDLSTSSWYLIKQLAKCDEVLPLQKLSMYFVNDLDVMATLFQRTPFLKTLRALGIIPLLEDPDLIFHLDTKVLPMLEDTEAPVPVLSALVPGRPISTLRILQLAEMYPKIEDEEIKAFTSSSSFIHFMQIPGRLYNELPFHQHFPHLHILQMNFTKKDIEDDKHVMNLQHLSELTHSWPKHPPLHTLRLDFEGISMVERFLDLKKQHEWVSKILMPKIPTLRKFCLAEFIQWSYCDTEKAWKPKLSPTYVGIFITLWQVFKKEIEYVDFDGYFDRWWAISMSTTRWKCTLINCYYYDLPYCIPPITHY</sequence>
<evidence type="ECO:0000313" key="1">
    <source>
        <dbReference type="EMBL" id="KAF8885388.1"/>
    </source>
</evidence>
<dbReference type="InterPro" id="IPR032675">
    <property type="entry name" value="LRR_dom_sf"/>
</dbReference>
<evidence type="ECO:0000313" key="2">
    <source>
        <dbReference type="Proteomes" id="UP000724874"/>
    </source>
</evidence>
<evidence type="ECO:0008006" key="3">
    <source>
        <dbReference type="Google" id="ProtNLM"/>
    </source>
</evidence>
<dbReference type="OrthoDB" id="3256662at2759"/>